<protein>
    <submittedName>
        <fullName evidence="2">F-box family protein</fullName>
    </submittedName>
</protein>
<accession>A0A392Q5T6</accession>
<reference evidence="2 3" key="1">
    <citation type="journal article" date="2018" name="Front. Plant Sci.">
        <title>Red Clover (Trifolium pratense) and Zigzag Clover (T. medium) - A Picture of Genomic Similarities and Differences.</title>
        <authorList>
            <person name="Dluhosova J."/>
            <person name="Istvanek J."/>
            <person name="Nedelnik J."/>
            <person name="Repkova J."/>
        </authorList>
    </citation>
    <scope>NUCLEOTIDE SEQUENCE [LARGE SCALE GENOMIC DNA]</scope>
    <source>
        <strain evidence="3">cv. 10/8</strain>
        <tissue evidence="2">Leaf</tissue>
    </source>
</reference>
<proteinExistence type="predicted"/>
<sequence length="87" mass="10463">WLRVIMMMPPNLFILFAWLNDEAKNKKVRKGFRLVVLHTMLWVMWKSRNNHIFNNVLKNPIEIDLEMECGEVEDHPVPFLRMDLGSR</sequence>
<keyword evidence="3" id="KW-1185">Reference proteome</keyword>
<evidence type="ECO:0000313" key="2">
    <source>
        <dbReference type="EMBL" id="MCI19488.1"/>
    </source>
</evidence>
<name>A0A392Q5T6_9FABA</name>
<comment type="caution">
    <text evidence="2">The sequence shown here is derived from an EMBL/GenBank/DDBJ whole genome shotgun (WGS) entry which is preliminary data.</text>
</comment>
<feature type="chain" id="PRO_5017398294" evidence="1">
    <location>
        <begin position="18"/>
        <end position="87"/>
    </location>
</feature>
<dbReference type="Proteomes" id="UP000265520">
    <property type="component" value="Unassembled WGS sequence"/>
</dbReference>
<keyword evidence="1" id="KW-0732">Signal</keyword>
<feature type="non-terminal residue" evidence="2">
    <location>
        <position position="1"/>
    </location>
</feature>
<evidence type="ECO:0000313" key="3">
    <source>
        <dbReference type="Proteomes" id="UP000265520"/>
    </source>
</evidence>
<organism evidence="2 3">
    <name type="scientific">Trifolium medium</name>
    <dbReference type="NCBI Taxonomy" id="97028"/>
    <lineage>
        <taxon>Eukaryota</taxon>
        <taxon>Viridiplantae</taxon>
        <taxon>Streptophyta</taxon>
        <taxon>Embryophyta</taxon>
        <taxon>Tracheophyta</taxon>
        <taxon>Spermatophyta</taxon>
        <taxon>Magnoliopsida</taxon>
        <taxon>eudicotyledons</taxon>
        <taxon>Gunneridae</taxon>
        <taxon>Pentapetalae</taxon>
        <taxon>rosids</taxon>
        <taxon>fabids</taxon>
        <taxon>Fabales</taxon>
        <taxon>Fabaceae</taxon>
        <taxon>Papilionoideae</taxon>
        <taxon>50 kb inversion clade</taxon>
        <taxon>NPAAA clade</taxon>
        <taxon>Hologalegina</taxon>
        <taxon>IRL clade</taxon>
        <taxon>Trifolieae</taxon>
        <taxon>Trifolium</taxon>
    </lineage>
</organism>
<evidence type="ECO:0000256" key="1">
    <source>
        <dbReference type="SAM" id="SignalP"/>
    </source>
</evidence>
<feature type="signal peptide" evidence="1">
    <location>
        <begin position="1"/>
        <end position="17"/>
    </location>
</feature>
<dbReference type="EMBL" id="LXQA010115040">
    <property type="protein sequence ID" value="MCI19488.1"/>
    <property type="molecule type" value="Genomic_DNA"/>
</dbReference>
<dbReference type="AlphaFoldDB" id="A0A392Q5T6"/>